<protein>
    <submittedName>
        <fullName evidence="4">Uncharacterized protein</fullName>
    </submittedName>
</protein>
<feature type="transmembrane region" description="Helical" evidence="3">
    <location>
        <begin position="185"/>
        <end position="208"/>
    </location>
</feature>
<accession>A0A1F8GCU3</accession>
<evidence type="ECO:0000313" key="4">
    <source>
        <dbReference type="EMBL" id="OGN23184.1"/>
    </source>
</evidence>
<feature type="transmembrane region" description="Helical" evidence="3">
    <location>
        <begin position="88"/>
        <end position="109"/>
    </location>
</feature>
<feature type="compositionally biased region" description="Polar residues" evidence="2">
    <location>
        <begin position="1"/>
        <end position="13"/>
    </location>
</feature>
<keyword evidence="3" id="KW-1133">Transmembrane helix</keyword>
<feature type="region of interest" description="Disordered" evidence="2">
    <location>
        <begin position="1"/>
        <end position="33"/>
    </location>
</feature>
<keyword evidence="3" id="KW-0812">Transmembrane</keyword>
<dbReference type="AlphaFoldDB" id="A0A1F8GCU3"/>
<feature type="compositionally biased region" description="Acidic residues" evidence="2">
    <location>
        <begin position="18"/>
        <end position="33"/>
    </location>
</feature>
<evidence type="ECO:0000256" key="3">
    <source>
        <dbReference type="SAM" id="Phobius"/>
    </source>
</evidence>
<comment type="caution">
    <text evidence="4">The sequence shown here is derived from an EMBL/GenBank/DDBJ whole genome shotgun (WGS) entry which is preliminary data.</text>
</comment>
<keyword evidence="1" id="KW-0175">Coiled coil</keyword>
<dbReference type="EMBL" id="MGKI01000004">
    <property type="protein sequence ID" value="OGN23184.1"/>
    <property type="molecule type" value="Genomic_DNA"/>
</dbReference>
<name>A0A1F8GCU3_9BACT</name>
<feature type="transmembrane region" description="Helical" evidence="3">
    <location>
        <begin position="61"/>
        <end position="82"/>
    </location>
</feature>
<keyword evidence="3" id="KW-0472">Membrane</keyword>
<evidence type="ECO:0000256" key="2">
    <source>
        <dbReference type="SAM" id="MobiDB-lite"/>
    </source>
</evidence>
<reference evidence="4 5" key="1">
    <citation type="journal article" date="2016" name="Nat. Commun.">
        <title>Thousands of microbial genomes shed light on interconnected biogeochemical processes in an aquifer system.</title>
        <authorList>
            <person name="Anantharaman K."/>
            <person name="Brown C.T."/>
            <person name="Hug L.A."/>
            <person name="Sharon I."/>
            <person name="Castelle C.J."/>
            <person name="Probst A.J."/>
            <person name="Thomas B.C."/>
            <person name="Singh A."/>
            <person name="Wilkins M.J."/>
            <person name="Karaoz U."/>
            <person name="Brodie E.L."/>
            <person name="Williams K.H."/>
            <person name="Hubbard S.S."/>
            <person name="Banfield J.F."/>
        </authorList>
    </citation>
    <scope>NUCLEOTIDE SEQUENCE [LARGE SCALE GENOMIC DNA]</scope>
</reference>
<gene>
    <name evidence="4" type="ORF">A2918_04085</name>
</gene>
<proteinExistence type="predicted"/>
<organism evidence="4 5">
    <name type="scientific">Candidatus Yanofskybacteria bacterium RIFCSPLOWO2_01_FULL_42_49</name>
    <dbReference type="NCBI Taxonomy" id="1802694"/>
    <lineage>
        <taxon>Bacteria</taxon>
        <taxon>Candidatus Yanofskyibacteriota</taxon>
    </lineage>
</organism>
<evidence type="ECO:0000313" key="5">
    <source>
        <dbReference type="Proteomes" id="UP000178227"/>
    </source>
</evidence>
<evidence type="ECO:0000256" key="1">
    <source>
        <dbReference type="SAM" id="Coils"/>
    </source>
</evidence>
<dbReference type="Proteomes" id="UP000178227">
    <property type="component" value="Unassembled WGS sequence"/>
</dbReference>
<sequence length="241" mass="27241">MAQLAENQNNYTNSDDSEKLDELDEEEQNSTELEADQELYTAQSSAVELYNQGQEFRHPSYFKYFVLLAPLGFIVDSLDIFAHISGAGIPFGSLISFAATVVMLLIFWFTNTKQKRANEYIENIEKNIEVITQRIANAERNIVRVARLSRKVPGVKQVYRKLHLRTVRRGRVALRGVIKSSKSPILRYAAMGTLNLIPFLAILPWQLIGVYLSYRAEKEGYKNAQDASDSVLETVGETAVS</sequence>
<feature type="coiled-coil region" evidence="1">
    <location>
        <begin position="114"/>
        <end position="148"/>
    </location>
</feature>